<dbReference type="Proteomes" id="UP000694545">
    <property type="component" value="Unplaced"/>
</dbReference>
<evidence type="ECO:0000256" key="7">
    <source>
        <dbReference type="ARBA" id="ARBA00023242"/>
    </source>
</evidence>
<evidence type="ECO:0000313" key="10">
    <source>
        <dbReference type="Proteomes" id="UP000694545"/>
    </source>
</evidence>
<evidence type="ECO:0000259" key="8">
    <source>
        <dbReference type="SMART" id="SM00913"/>
    </source>
</evidence>
<evidence type="ECO:0000313" key="9">
    <source>
        <dbReference type="Ensembl" id="ENSVKKP00000012760.1"/>
    </source>
</evidence>
<keyword evidence="7" id="KW-0539">Nucleus</keyword>
<comment type="subcellular location">
    <subcellularLocation>
        <location evidence="2">Cytoplasm</location>
    </subcellularLocation>
    <subcellularLocation>
        <location evidence="1">Nucleus</location>
    </subcellularLocation>
</comment>
<keyword evidence="10" id="KW-1185">Reference proteome</keyword>
<dbReference type="GO" id="GO:0005643">
    <property type="term" value="C:nuclear pore"/>
    <property type="evidence" value="ECO:0007669"/>
    <property type="project" value="TreeGrafter"/>
</dbReference>
<reference evidence="9" key="2">
    <citation type="submission" date="2025-09" db="UniProtKB">
        <authorList>
            <consortium name="Ensembl"/>
        </authorList>
    </citation>
    <scope>IDENTIFICATION</scope>
</reference>
<keyword evidence="5" id="KW-0963">Cytoplasm</keyword>
<dbReference type="GO" id="GO:0005049">
    <property type="term" value="F:nuclear export signal receptor activity"/>
    <property type="evidence" value="ECO:0007669"/>
    <property type="project" value="InterPro"/>
</dbReference>
<evidence type="ECO:0000256" key="6">
    <source>
        <dbReference type="ARBA" id="ARBA00022927"/>
    </source>
</evidence>
<dbReference type="FunFam" id="1.25.10.10:FF:000042">
    <property type="entry name" value="exportin-7 isoform X1"/>
    <property type="match status" value="1"/>
</dbReference>
<evidence type="ECO:0000256" key="1">
    <source>
        <dbReference type="ARBA" id="ARBA00004123"/>
    </source>
</evidence>
<comment type="similarity">
    <text evidence="3">Belongs to the exportin family.</text>
</comment>
<evidence type="ECO:0000256" key="4">
    <source>
        <dbReference type="ARBA" id="ARBA00022448"/>
    </source>
</evidence>
<dbReference type="Pfam" id="PF03810">
    <property type="entry name" value="IBN_N"/>
    <property type="match status" value="1"/>
</dbReference>
<keyword evidence="6" id="KW-0653">Protein transport</keyword>
<reference evidence="9" key="1">
    <citation type="submission" date="2025-08" db="UniProtKB">
        <authorList>
            <consortium name="Ensembl"/>
        </authorList>
    </citation>
    <scope>IDENTIFICATION</scope>
</reference>
<dbReference type="Ensembl" id="ENSVKKT00000013066.1">
    <property type="protein sequence ID" value="ENSVKKP00000012760.1"/>
    <property type="gene ID" value="ENSVKKG00000008605.1"/>
</dbReference>
<dbReference type="GO" id="GO:0006611">
    <property type="term" value="P:protein export from nucleus"/>
    <property type="evidence" value="ECO:0007669"/>
    <property type="project" value="TreeGrafter"/>
</dbReference>
<dbReference type="InterPro" id="IPR057947">
    <property type="entry name" value="TPR_XPO7/RBP17"/>
</dbReference>
<dbReference type="SUPFAM" id="SSF48371">
    <property type="entry name" value="ARM repeat"/>
    <property type="match status" value="1"/>
</dbReference>
<feature type="domain" description="Importin N-terminal" evidence="8">
    <location>
        <begin position="34"/>
        <end position="99"/>
    </location>
</feature>
<dbReference type="GO" id="GO:0005737">
    <property type="term" value="C:cytoplasm"/>
    <property type="evidence" value="ECO:0007669"/>
    <property type="project" value="UniProtKB-SubCell"/>
</dbReference>
<name>A0A8D2JH73_VARKO</name>
<evidence type="ECO:0000256" key="3">
    <source>
        <dbReference type="ARBA" id="ARBA00009466"/>
    </source>
</evidence>
<dbReference type="Pfam" id="PF25795">
    <property type="entry name" value="TPR_XPO7"/>
    <property type="match status" value="1"/>
</dbReference>
<organism evidence="9 10">
    <name type="scientific">Varanus komodoensis</name>
    <name type="common">Komodo dragon</name>
    <dbReference type="NCBI Taxonomy" id="61221"/>
    <lineage>
        <taxon>Eukaryota</taxon>
        <taxon>Metazoa</taxon>
        <taxon>Chordata</taxon>
        <taxon>Craniata</taxon>
        <taxon>Vertebrata</taxon>
        <taxon>Euteleostomi</taxon>
        <taxon>Lepidosauria</taxon>
        <taxon>Squamata</taxon>
        <taxon>Bifurcata</taxon>
        <taxon>Unidentata</taxon>
        <taxon>Episquamata</taxon>
        <taxon>Toxicofera</taxon>
        <taxon>Anguimorpha</taxon>
        <taxon>Paleoanguimorpha</taxon>
        <taxon>Varanoidea</taxon>
        <taxon>Varanidae</taxon>
        <taxon>Varanus</taxon>
    </lineage>
</organism>
<dbReference type="InterPro" id="IPR016024">
    <property type="entry name" value="ARM-type_fold"/>
</dbReference>
<proteinExistence type="inferred from homology"/>
<dbReference type="InterPro" id="IPR001494">
    <property type="entry name" value="Importin-beta_N"/>
</dbReference>
<sequence>VNCFSFCCASSLAELEVLCKQLYEGTDLAQRIQAEKVLLELINSPECLSQCQLLLEQGTTSYAQLLAATCLSKLVCKTTPLPIQQRMDIRNYILNYVASRPKLTPFVIQALVQVIAKITKLGWFDVQKDQLIFRDIIADVKKFLQGTVDHCIIGVTILSELTLEMNFVDYSRPSSKHRKIATSFRDTTLKDILMLACSLLKEVSLSPLDLQDQQQQNLALHLLKLVLNCLNYDFIGSSADESADDLCTVQIPTNWRSIFLEPETLDLFFDLYHSLPSMLSQLALSCLVQFASTRRSLFSNPERAKYLGNLIKGVKRILENPQGLSDPGNYHEFCRFLARLKTNYQLGELVVVKDYPEVIRLIASFTITSLQHWEFAPNSVHYLLTLWQRMVASVPFVKSSEPHLLDTYAPEITKAYITSRLESVSMVMRDGLDDPLDDTATVFQQLEQLCTVSRCEYEKTCTLLVQLFDQNAQNYQKLLQSSSRNPLATSIQEGRLAWLVYFVGTVVGGRLTYTSTEEHDAMDGELSCRVFQLISLMDAQLPRCSNEKVELAVLWFLDQFRKTYVGDQLQRTSKVYARMSEVLGITDDNQVLDTFMAKIVTNLKYWGQCESVISRTLQFLNDLSVGYPLNCKLQLLHAVKFMLQNHTSKHFPFLGVNDNYGLSDLRCRTTFYTALTRLLMVELGEDEDEFENFMLPLTVSFETLAQIFNSSFKQEEAKRMLIGLARDLRGIAFALNTKTSYTMLFDWIYPSYLPILQRAVELWYREPACTTPILKLMAEMMQNRSQRLNFDVSSPNGILLFREASKMICTYDIFFYFPSFYSKQYRKLSQSYYPLLECLTQDHMSFITSLEPHVLMYIFTSISEGLTALDTIVSSSCCASLDYIVTYLFKHIAKEGKKPLRCREISQDGQRLLHFMQQNSEVLQQMMSILMNTIIFEDCRNQWSVSRPLLGLILLNEKYFSELRASLINSQPADKQEVLHQCFRNLMEGVEQNLLIKNRDRYVHHHGLLLSCGYFSLHFCLFGR</sequence>
<protein>
    <submittedName>
        <fullName evidence="9">RAN binding protein 17</fullName>
    </submittedName>
</protein>
<dbReference type="Gene3D" id="1.25.10.10">
    <property type="entry name" value="Leucine-rich Repeat Variant"/>
    <property type="match status" value="1"/>
</dbReference>
<keyword evidence="4" id="KW-0813">Transport</keyword>
<dbReference type="PANTHER" id="PTHR12596:SF8">
    <property type="entry name" value="RAN-BINDING PROTEIN 17"/>
    <property type="match status" value="1"/>
</dbReference>
<dbReference type="SMART" id="SM00913">
    <property type="entry name" value="IBN_N"/>
    <property type="match status" value="1"/>
</dbReference>
<dbReference type="AlphaFoldDB" id="A0A8D2JH73"/>
<dbReference type="PANTHER" id="PTHR12596">
    <property type="entry name" value="EXPORTIN 4,7-RELATED"/>
    <property type="match status" value="1"/>
</dbReference>
<evidence type="ECO:0000256" key="2">
    <source>
        <dbReference type="ARBA" id="ARBA00004496"/>
    </source>
</evidence>
<evidence type="ECO:0000256" key="5">
    <source>
        <dbReference type="ARBA" id="ARBA00022490"/>
    </source>
</evidence>
<dbReference type="InterPro" id="IPR044189">
    <property type="entry name" value="XPO4/7-like"/>
</dbReference>
<dbReference type="GO" id="GO:0031267">
    <property type="term" value="F:small GTPase binding"/>
    <property type="evidence" value="ECO:0007669"/>
    <property type="project" value="InterPro"/>
</dbReference>
<accession>A0A8D2JH73</accession>
<dbReference type="InterPro" id="IPR011989">
    <property type="entry name" value="ARM-like"/>
</dbReference>